<dbReference type="Gene3D" id="2.40.50.140">
    <property type="entry name" value="Nucleic acid-binding proteins"/>
    <property type="match status" value="1"/>
</dbReference>
<comment type="caution">
    <text evidence="9">The sequence shown here is derived from an EMBL/GenBank/DDBJ whole genome shotgun (WGS) entry which is preliminary data.</text>
</comment>
<dbReference type="InterPro" id="IPR004659">
    <property type="entry name" value="RNase_E/G"/>
</dbReference>
<feature type="domain" description="RNA-binding protein AU-1/Ribonuclease E/G" evidence="8">
    <location>
        <begin position="168"/>
        <end position="289"/>
    </location>
</feature>
<keyword evidence="4" id="KW-0255">Endonuclease</keyword>
<dbReference type="Pfam" id="PF10150">
    <property type="entry name" value="RNase_E_G"/>
    <property type="match status" value="1"/>
</dbReference>
<evidence type="ECO:0000256" key="3">
    <source>
        <dbReference type="ARBA" id="ARBA00022723"/>
    </source>
</evidence>
<dbReference type="InterPro" id="IPR012340">
    <property type="entry name" value="NA-bd_OB-fold"/>
</dbReference>
<evidence type="ECO:0000259" key="8">
    <source>
        <dbReference type="Pfam" id="PF10150"/>
    </source>
</evidence>
<reference evidence="10" key="1">
    <citation type="journal article" date="2019" name="Int. J. Syst. Evol. Microbiol.">
        <title>The Global Catalogue of Microorganisms (GCM) 10K type strain sequencing project: providing services to taxonomists for standard genome sequencing and annotation.</title>
        <authorList>
            <consortium name="The Broad Institute Genomics Platform"/>
            <consortium name="The Broad Institute Genome Sequencing Center for Infectious Disease"/>
            <person name="Wu L."/>
            <person name="Ma J."/>
        </authorList>
    </citation>
    <scope>NUCLEOTIDE SEQUENCE [LARGE SCALE GENOMIC DNA]</scope>
    <source>
        <strain evidence="10">CECT 8472</strain>
    </source>
</reference>
<evidence type="ECO:0000313" key="10">
    <source>
        <dbReference type="Proteomes" id="UP001595799"/>
    </source>
</evidence>
<name>A0ABV8UPP7_9PROT</name>
<evidence type="ECO:0000313" key="9">
    <source>
        <dbReference type="EMBL" id="MFC4352989.1"/>
    </source>
</evidence>
<evidence type="ECO:0000256" key="2">
    <source>
        <dbReference type="ARBA" id="ARBA00022722"/>
    </source>
</evidence>
<protein>
    <submittedName>
        <fullName evidence="9">Ribonuclease E/G</fullName>
    </submittedName>
</protein>
<evidence type="ECO:0000256" key="6">
    <source>
        <dbReference type="ARBA" id="ARBA00022842"/>
    </source>
</evidence>
<organism evidence="9 10">
    <name type="scientific">Fodinicurvata halophila</name>
    <dbReference type="NCBI Taxonomy" id="1419723"/>
    <lineage>
        <taxon>Bacteria</taxon>
        <taxon>Pseudomonadati</taxon>
        <taxon>Pseudomonadota</taxon>
        <taxon>Alphaproteobacteria</taxon>
        <taxon>Rhodospirillales</taxon>
        <taxon>Rhodovibrionaceae</taxon>
        <taxon>Fodinicurvata</taxon>
    </lineage>
</organism>
<dbReference type="RefSeq" id="WP_382423365.1">
    <property type="nucleotide sequence ID" value="NZ_JBHSCW010000010.1"/>
</dbReference>
<evidence type="ECO:0000256" key="4">
    <source>
        <dbReference type="ARBA" id="ARBA00022759"/>
    </source>
</evidence>
<keyword evidence="2" id="KW-0540">Nuclease</keyword>
<evidence type="ECO:0000256" key="5">
    <source>
        <dbReference type="ARBA" id="ARBA00022801"/>
    </source>
</evidence>
<keyword evidence="5" id="KW-0378">Hydrolase</keyword>
<keyword evidence="7" id="KW-0694">RNA-binding</keyword>
<evidence type="ECO:0000256" key="1">
    <source>
        <dbReference type="ARBA" id="ARBA00001946"/>
    </source>
</evidence>
<evidence type="ECO:0000256" key="7">
    <source>
        <dbReference type="ARBA" id="ARBA00022884"/>
    </source>
</evidence>
<accession>A0ABV8UPP7</accession>
<keyword evidence="6" id="KW-0460">Magnesium</keyword>
<comment type="cofactor">
    <cofactor evidence="1">
        <name>Mg(2+)</name>
        <dbReference type="ChEBI" id="CHEBI:18420"/>
    </cofactor>
</comment>
<keyword evidence="10" id="KW-1185">Reference proteome</keyword>
<gene>
    <name evidence="9" type="ORF">ACFOW6_15665</name>
</gene>
<dbReference type="EMBL" id="JBHSCW010000010">
    <property type="protein sequence ID" value="MFC4352989.1"/>
    <property type="molecule type" value="Genomic_DNA"/>
</dbReference>
<dbReference type="PANTHER" id="PTHR30001">
    <property type="entry name" value="RIBONUCLEASE"/>
    <property type="match status" value="1"/>
</dbReference>
<dbReference type="Proteomes" id="UP001595799">
    <property type="component" value="Unassembled WGS sequence"/>
</dbReference>
<dbReference type="PANTHER" id="PTHR30001:SF1">
    <property type="entry name" value="RIBONUCLEASE E_G-LIKE PROTEIN, CHLOROPLASTIC"/>
    <property type="match status" value="1"/>
</dbReference>
<keyword evidence="3" id="KW-0479">Metal-binding</keyword>
<proteinExistence type="predicted"/>
<sequence>MSGRLLISAWPGETRVARLDARDELSFLRILREPRPPALDDIYYARVSRLDRGLNAAFVDLGPSPPGFLPLGKTVTRPAEGAALALRVTRAPAEDKGAKLALAEMDPPAGATPPTCLQRGEDLAGLLRARAAPADEIVCDDSALRDRLRAAGIEAAFHMGPAALFDDGLEAEIEALLLPEVRLAGGGGLLIEPVRTLTAIDVNSGRQDGRGGARRKALEVNLEAAAEIARQVDLRDLSGRIVVDFLEMAGKRERDQLMEALRAAVADDPEPVQVQPLRGSGLAELTRRRSRPPLHEVLCAPVGLGGCGWAKSAATRAFELVRALDARPAGATPRVRVTPAVAAALAGPAADALARLEERRGGLPDIAQVAADALDQEGYSLDEGEQR</sequence>
<dbReference type="InterPro" id="IPR019307">
    <property type="entry name" value="RNA-bd_AU-1/RNase_E/G"/>
</dbReference>